<evidence type="ECO:0000256" key="1">
    <source>
        <dbReference type="SAM" id="SignalP"/>
    </source>
</evidence>
<evidence type="ECO:0008006" key="4">
    <source>
        <dbReference type="Google" id="ProtNLM"/>
    </source>
</evidence>
<dbReference type="EMBL" id="CP095061">
    <property type="protein sequence ID" value="UOQ64683.1"/>
    <property type="molecule type" value="Genomic_DNA"/>
</dbReference>
<proteinExistence type="predicted"/>
<dbReference type="Proteomes" id="UP000830401">
    <property type="component" value="Chromosome"/>
</dbReference>
<accession>A0ABY4G1I9</accession>
<evidence type="ECO:0000313" key="3">
    <source>
        <dbReference type="Proteomes" id="UP000830401"/>
    </source>
</evidence>
<sequence>MKHCYTIISFAILFSIPTLPAQAQSELSTATHRPALLRLGLGSCLNGSGDYGVVKTYLEYAPQFGQHLRLGSRLAVISGSNHVDFGEDYNGRNYTVKESYRAVNIEQEVYWLPFGIHKTVEFGVGVGAFGGYGSSKGLSYGGFSLNQSTNQLEFSYTPSDEQGFHAGYIASLNVNVAIDPARTWRVGGKLSLQNDTRANILPGAQFQISRAW</sequence>
<organism evidence="2 3">
    <name type="scientific">Hymenobacter volaticus</name>
    <dbReference type="NCBI Taxonomy" id="2932254"/>
    <lineage>
        <taxon>Bacteria</taxon>
        <taxon>Pseudomonadati</taxon>
        <taxon>Bacteroidota</taxon>
        <taxon>Cytophagia</taxon>
        <taxon>Cytophagales</taxon>
        <taxon>Hymenobacteraceae</taxon>
        <taxon>Hymenobacter</taxon>
    </lineage>
</organism>
<keyword evidence="3" id="KW-1185">Reference proteome</keyword>
<feature type="chain" id="PRO_5045935852" description="Outer membrane protein beta-barrel domain-containing protein" evidence="1">
    <location>
        <begin position="24"/>
        <end position="212"/>
    </location>
</feature>
<gene>
    <name evidence="2" type="ORF">MUN86_14000</name>
</gene>
<protein>
    <recommendedName>
        <fullName evidence="4">Outer membrane protein beta-barrel domain-containing protein</fullName>
    </recommendedName>
</protein>
<reference evidence="2" key="1">
    <citation type="submission" date="2022-04" db="EMBL/GenBank/DDBJ databases">
        <title>Hymenobacter sp. isolated from the air.</title>
        <authorList>
            <person name="Won M."/>
            <person name="Lee C.-M."/>
            <person name="Woen H.-Y."/>
            <person name="Kwon S.-W."/>
        </authorList>
    </citation>
    <scope>NUCLEOTIDE SEQUENCE</scope>
    <source>
        <strain evidence="2">5420S-77</strain>
    </source>
</reference>
<evidence type="ECO:0000313" key="2">
    <source>
        <dbReference type="EMBL" id="UOQ64683.1"/>
    </source>
</evidence>
<keyword evidence="1" id="KW-0732">Signal</keyword>
<dbReference type="RefSeq" id="WP_245118620.1">
    <property type="nucleotide sequence ID" value="NZ_CP095061.1"/>
</dbReference>
<feature type="signal peptide" evidence="1">
    <location>
        <begin position="1"/>
        <end position="23"/>
    </location>
</feature>
<name>A0ABY4G1I9_9BACT</name>